<keyword evidence="3" id="KW-1185">Reference proteome</keyword>
<accession>A0ABV5SHY7</accession>
<evidence type="ECO:0000313" key="3">
    <source>
        <dbReference type="Proteomes" id="UP001589532"/>
    </source>
</evidence>
<evidence type="ECO:0008006" key="4">
    <source>
        <dbReference type="Google" id="ProtNLM"/>
    </source>
</evidence>
<dbReference type="Proteomes" id="UP001589532">
    <property type="component" value="Unassembled WGS sequence"/>
</dbReference>
<dbReference type="RefSeq" id="WP_344999848.1">
    <property type="nucleotide sequence ID" value="NZ_BAAAXV010000009.1"/>
</dbReference>
<dbReference type="EMBL" id="JBHMBW010000104">
    <property type="protein sequence ID" value="MFB9631297.1"/>
    <property type="molecule type" value="Genomic_DNA"/>
</dbReference>
<gene>
    <name evidence="2" type="ORF">ACFFSA_50270</name>
</gene>
<sequence>MVANDPAWVRLGDLLQSRRKSLARAVNADWRFRRRFVDDHLLDYRTTSDLERGDRDNYDARTYARIERAYMLKEGAIESFLASETEALEEQPIVEVSESRAPLAGEELAVERVAVTQDFEVVLAAVRSQYEQMTDEERDAARRQMIEILNEIDDSSDQTPS</sequence>
<reference evidence="2 3" key="1">
    <citation type="submission" date="2024-09" db="EMBL/GenBank/DDBJ databases">
        <authorList>
            <person name="Sun Q."/>
            <person name="Mori K."/>
        </authorList>
    </citation>
    <scope>NUCLEOTIDE SEQUENCE [LARGE SCALE GENOMIC DNA]</scope>
    <source>
        <strain evidence="2 3">JCM 3143</strain>
    </source>
</reference>
<comment type="caution">
    <text evidence="2">The sequence shown here is derived from an EMBL/GenBank/DDBJ whole genome shotgun (WGS) entry which is preliminary data.</text>
</comment>
<evidence type="ECO:0000256" key="1">
    <source>
        <dbReference type="SAM" id="Coils"/>
    </source>
</evidence>
<proteinExistence type="predicted"/>
<evidence type="ECO:0000313" key="2">
    <source>
        <dbReference type="EMBL" id="MFB9631297.1"/>
    </source>
</evidence>
<feature type="coiled-coil region" evidence="1">
    <location>
        <begin position="123"/>
        <end position="158"/>
    </location>
</feature>
<protein>
    <recommendedName>
        <fullName evidence="4">DNA-binding protein</fullName>
    </recommendedName>
</protein>
<organism evidence="2 3">
    <name type="scientific">Nonomuraea helvata</name>
    <dbReference type="NCBI Taxonomy" id="37484"/>
    <lineage>
        <taxon>Bacteria</taxon>
        <taxon>Bacillati</taxon>
        <taxon>Actinomycetota</taxon>
        <taxon>Actinomycetes</taxon>
        <taxon>Streptosporangiales</taxon>
        <taxon>Streptosporangiaceae</taxon>
        <taxon>Nonomuraea</taxon>
    </lineage>
</organism>
<keyword evidence="1" id="KW-0175">Coiled coil</keyword>
<name>A0ABV5SHY7_9ACTN</name>